<feature type="signal peptide" evidence="2">
    <location>
        <begin position="1"/>
        <end position="20"/>
    </location>
</feature>
<dbReference type="AlphaFoldDB" id="A0A0W1KKM2"/>
<dbReference type="Gene3D" id="3.90.76.10">
    <property type="entry name" value="Dipeptide-binding Protein, Domain 1"/>
    <property type="match status" value="1"/>
</dbReference>
<dbReference type="PATRIC" id="fig|59561.3.peg.1103"/>
<evidence type="ECO:0000256" key="2">
    <source>
        <dbReference type="SAM" id="SignalP"/>
    </source>
</evidence>
<dbReference type="PANTHER" id="PTHR30290">
    <property type="entry name" value="PERIPLASMIC BINDING COMPONENT OF ABC TRANSPORTER"/>
    <property type="match status" value="1"/>
</dbReference>
<evidence type="ECO:0000256" key="1">
    <source>
        <dbReference type="SAM" id="MobiDB-lite"/>
    </source>
</evidence>
<evidence type="ECO:0000313" key="4">
    <source>
        <dbReference type="EMBL" id="KTF04137.1"/>
    </source>
</evidence>
<dbReference type="Gene3D" id="3.40.190.10">
    <property type="entry name" value="Periplasmic binding protein-like II"/>
    <property type="match status" value="1"/>
</dbReference>
<feature type="chain" id="PRO_5038333435" evidence="2">
    <location>
        <begin position="21"/>
        <end position="576"/>
    </location>
</feature>
<dbReference type="InterPro" id="IPR039424">
    <property type="entry name" value="SBP_5"/>
</dbReference>
<dbReference type="InterPro" id="IPR000914">
    <property type="entry name" value="SBP_5_dom"/>
</dbReference>
<dbReference type="Pfam" id="PF00496">
    <property type="entry name" value="SBP_bac_5"/>
    <property type="match status" value="1"/>
</dbReference>
<feature type="region of interest" description="Disordered" evidence="1">
    <location>
        <begin position="23"/>
        <end position="45"/>
    </location>
</feature>
<dbReference type="RefSeq" id="WP_082661180.1">
    <property type="nucleotide sequence ID" value="NZ_JAMQRX010000004.1"/>
</dbReference>
<dbReference type="Gene3D" id="3.10.105.10">
    <property type="entry name" value="Dipeptide-binding Protein, Domain 3"/>
    <property type="match status" value="1"/>
</dbReference>
<evidence type="ECO:0000259" key="3">
    <source>
        <dbReference type="Pfam" id="PF00496"/>
    </source>
</evidence>
<protein>
    <submittedName>
        <fullName evidence="4">Putative monoacyl phosphatidylinositol tetramannoside-binding protein LpqW</fullName>
    </submittedName>
</protein>
<dbReference type="CDD" id="cd08501">
    <property type="entry name" value="PBP2_Lpqw"/>
    <property type="match status" value="1"/>
</dbReference>
<reference evidence="4 5" key="1">
    <citation type="submission" date="2015-11" db="EMBL/GenBank/DDBJ databases">
        <title>Draft Genome Sequence of the Type Strain Trueperella bernardiae LCDC 89-0504T, Isolated from Blood Culture.</title>
        <authorList>
            <person name="Bernier A.-M."/>
            <person name="Bernard K."/>
        </authorList>
    </citation>
    <scope>NUCLEOTIDE SEQUENCE [LARGE SCALE GENOMIC DNA]</scope>
    <source>
        <strain evidence="4 5">LCDC 89-0504</strain>
    </source>
</reference>
<feature type="compositionally biased region" description="Gly residues" evidence="1">
    <location>
        <begin position="25"/>
        <end position="35"/>
    </location>
</feature>
<comment type="caution">
    <text evidence="4">The sequence shown here is derived from an EMBL/GenBank/DDBJ whole genome shotgun (WGS) entry which is preliminary data.</text>
</comment>
<name>A0A0W1KKM2_9ACTO</name>
<evidence type="ECO:0000313" key="5">
    <source>
        <dbReference type="Proteomes" id="UP000054404"/>
    </source>
</evidence>
<dbReference type="Proteomes" id="UP000054404">
    <property type="component" value="Unassembled WGS sequence"/>
</dbReference>
<dbReference type="PROSITE" id="PS51257">
    <property type="entry name" value="PROKAR_LIPOPROTEIN"/>
    <property type="match status" value="1"/>
</dbReference>
<dbReference type="EMBL" id="LNIZ01000004">
    <property type="protein sequence ID" value="KTF04137.1"/>
    <property type="molecule type" value="Genomic_DNA"/>
</dbReference>
<accession>A0A0W1KKM2</accession>
<dbReference type="STRING" id="59561.AQZ59_01113"/>
<dbReference type="SUPFAM" id="SSF53850">
    <property type="entry name" value="Periplasmic binding protein-like II"/>
    <property type="match status" value="1"/>
</dbReference>
<keyword evidence="5" id="KW-1185">Reference proteome</keyword>
<dbReference type="GO" id="GO:1904680">
    <property type="term" value="F:peptide transmembrane transporter activity"/>
    <property type="evidence" value="ECO:0007669"/>
    <property type="project" value="TreeGrafter"/>
</dbReference>
<proteinExistence type="predicted"/>
<keyword evidence="2" id="KW-0732">Signal</keyword>
<sequence>MRMKKAGIALVAAGALTLSACSSGGSNGGSGGDPGKGSDEKVLPASDYNKVDPAELADGGTLRLAISDAYPEQFNPSHVDGNTVDVSSTISSFIAPVNWIFDENGGFDVNPAYLESYDANLKGDGENAMVITLNLNPDSKWNDGTPITAADYEALWKACSGQVEGISCPSSDGWTQIKSIEAGDSPQQVIAKYSEEYPDWSANFSTVQPAAGISDPETFNTGWVDPVEANKFFAGPFRVANSNAAQKVLTLERNPEWWGSTPKLETVTFSSLNQQATASGFANGEIDAINFIVDAASYETAQNRPDAQITMSSSVQWRHFTFNSRAGALQDKAVRQAIQLGIDTKDIAASDLSGLPSQDYDLNLGNHFFMPNQAGYQDNSVGFDPEAATALLEDAGYTMNETSGYYEKDGQELGFRYLRIPGNAANENEGAMLMEMMKDIGIKVTYQDVEGQNFFKHVIGGEYDATSFAWNGTPYPMANVGQIYGNPFDDEGNLVNSNFAGLKVDKVDELIPQIAAETDVDKRRELTNEADKVIWDEVMVLPLYYRANITAIPSNLANYGSTTFETLLTENIGYTK</sequence>
<feature type="domain" description="Solute-binding protein family 5" evidence="3">
    <location>
        <begin position="126"/>
        <end position="480"/>
    </location>
</feature>
<dbReference type="PANTHER" id="PTHR30290:SF65">
    <property type="entry name" value="MONOACYL PHOSPHATIDYLINOSITOL TETRAMANNOSIDE-BINDING PROTEIN LPQW-RELATED"/>
    <property type="match status" value="1"/>
</dbReference>
<organism evidence="4 5">
    <name type="scientific">Trueperella bernardiae</name>
    <dbReference type="NCBI Taxonomy" id="59561"/>
    <lineage>
        <taxon>Bacteria</taxon>
        <taxon>Bacillati</taxon>
        <taxon>Actinomycetota</taxon>
        <taxon>Actinomycetes</taxon>
        <taxon>Actinomycetales</taxon>
        <taxon>Actinomycetaceae</taxon>
        <taxon>Trueperella</taxon>
    </lineage>
</organism>
<dbReference type="OrthoDB" id="7888869at2"/>
<dbReference type="GO" id="GO:0015833">
    <property type="term" value="P:peptide transport"/>
    <property type="evidence" value="ECO:0007669"/>
    <property type="project" value="TreeGrafter"/>
</dbReference>
<gene>
    <name evidence="4" type="ORF">AQZ59_01113</name>
</gene>